<dbReference type="RefSeq" id="WP_145060469.1">
    <property type="nucleotide sequence ID" value="NZ_CP036263.1"/>
</dbReference>
<dbReference type="Pfam" id="PF01139">
    <property type="entry name" value="RtcB"/>
    <property type="match status" value="2"/>
</dbReference>
<dbReference type="GO" id="GO:0006281">
    <property type="term" value="P:DNA repair"/>
    <property type="evidence" value="ECO:0007669"/>
    <property type="project" value="TreeGrafter"/>
</dbReference>
<feature type="binding site" evidence="10">
    <location>
        <begin position="247"/>
        <end position="248"/>
    </location>
    <ligand>
        <name>GMP</name>
        <dbReference type="ChEBI" id="CHEBI:58115"/>
    </ligand>
</feature>
<dbReference type="InterPro" id="IPR036025">
    <property type="entry name" value="RtcB-like_sf"/>
</dbReference>
<keyword evidence="13" id="KW-1185">Reference proteome</keyword>
<feature type="binding site" evidence="10">
    <location>
        <begin position="303"/>
        <end position="306"/>
    </location>
    <ligand>
        <name>GMP</name>
        <dbReference type="ChEBI" id="CHEBI:58115"/>
    </ligand>
</feature>
<evidence type="ECO:0000256" key="2">
    <source>
        <dbReference type="ARBA" id="ARBA00022598"/>
    </source>
</evidence>
<feature type="binding site" evidence="11">
    <location>
        <position position="165"/>
    </location>
    <ligand>
        <name>Mn(2+)</name>
        <dbReference type="ChEBI" id="CHEBI:29035"/>
        <label>2</label>
    </ligand>
</feature>
<reference evidence="12 13" key="1">
    <citation type="submission" date="2019-02" db="EMBL/GenBank/DDBJ databases">
        <title>Deep-cultivation of Planctomycetes and their phenomic and genomic characterization uncovers novel biology.</title>
        <authorList>
            <person name="Wiegand S."/>
            <person name="Jogler M."/>
            <person name="Boedeker C."/>
            <person name="Pinto D."/>
            <person name="Vollmers J."/>
            <person name="Rivas-Marin E."/>
            <person name="Kohn T."/>
            <person name="Peeters S.H."/>
            <person name="Heuer A."/>
            <person name="Rast P."/>
            <person name="Oberbeckmann S."/>
            <person name="Bunk B."/>
            <person name="Jeske O."/>
            <person name="Meyerdierks A."/>
            <person name="Storesund J.E."/>
            <person name="Kallscheuer N."/>
            <person name="Luecker S."/>
            <person name="Lage O.M."/>
            <person name="Pohl T."/>
            <person name="Merkel B.J."/>
            <person name="Hornburger P."/>
            <person name="Mueller R.-W."/>
            <person name="Bruemmer F."/>
            <person name="Labrenz M."/>
            <person name="Spormann A.M."/>
            <person name="Op den Camp H."/>
            <person name="Overmann J."/>
            <person name="Amann R."/>
            <person name="Jetten M.S.M."/>
            <person name="Mascher T."/>
            <person name="Medema M.H."/>
            <person name="Devos D.P."/>
            <person name="Kaster A.-K."/>
            <person name="Ovreas L."/>
            <person name="Rohde M."/>
            <person name="Galperin M.Y."/>
            <person name="Jogler C."/>
        </authorList>
    </citation>
    <scope>NUCLEOTIDE SEQUENCE [LARGE SCALE GENOMIC DNA]</scope>
    <source>
        <strain evidence="12 13">HG15A2</strain>
    </source>
</reference>
<feature type="binding site" evidence="11">
    <location>
        <position position="247"/>
    </location>
    <ligand>
        <name>Mn(2+)</name>
        <dbReference type="ChEBI" id="CHEBI:29035"/>
        <label>2</label>
    </ligand>
</feature>
<dbReference type="GO" id="GO:0003909">
    <property type="term" value="F:DNA ligase activity"/>
    <property type="evidence" value="ECO:0007669"/>
    <property type="project" value="TreeGrafter"/>
</dbReference>
<dbReference type="GO" id="GO:0005525">
    <property type="term" value="F:GTP binding"/>
    <property type="evidence" value="ECO:0007669"/>
    <property type="project" value="UniProtKB-KW"/>
</dbReference>
<feature type="binding site" evidence="10">
    <location>
        <position position="375"/>
    </location>
    <ligand>
        <name>GMP</name>
        <dbReference type="ChEBI" id="CHEBI:58115"/>
    </ligand>
</feature>
<dbReference type="EMBL" id="CP036263">
    <property type="protein sequence ID" value="QDS99214.1"/>
    <property type="molecule type" value="Genomic_DNA"/>
</dbReference>
<dbReference type="GO" id="GO:0042245">
    <property type="term" value="P:RNA repair"/>
    <property type="evidence" value="ECO:0007669"/>
    <property type="project" value="UniProtKB-KW"/>
</dbReference>
<comment type="cofactor">
    <cofactor evidence="11">
        <name>Mn(2+)</name>
        <dbReference type="ChEBI" id="CHEBI:29035"/>
    </cofactor>
    <text evidence="11">Binds 2 manganese ions per subunit.</text>
</comment>
<proteinExistence type="predicted"/>
<evidence type="ECO:0000256" key="4">
    <source>
        <dbReference type="ARBA" id="ARBA00022741"/>
    </source>
</evidence>
<gene>
    <name evidence="12" type="primary">rtcB_1</name>
    <name evidence="12" type="ORF">HG15A2_25060</name>
</gene>
<evidence type="ECO:0000256" key="1">
    <source>
        <dbReference type="ARBA" id="ARBA00012726"/>
    </source>
</evidence>
<evidence type="ECO:0000256" key="6">
    <source>
        <dbReference type="ARBA" id="ARBA00023134"/>
    </source>
</evidence>
<evidence type="ECO:0000256" key="3">
    <source>
        <dbReference type="ARBA" id="ARBA00022723"/>
    </source>
</evidence>
<evidence type="ECO:0000256" key="8">
    <source>
        <dbReference type="ARBA" id="ARBA00047746"/>
    </source>
</evidence>
<dbReference type="SUPFAM" id="SSF103365">
    <property type="entry name" value="Hypothetical protein PH1602"/>
    <property type="match status" value="1"/>
</dbReference>
<dbReference type="EC" id="6.5.1.8" evidence="1"/>
<dbReference type="InterPro" id="IPR001233">
    <property type="entry name" value="RtcB"/>
</dbReference>
<evidence type="ECO:0000313" key="13">
    <source>
        <dbReference type="Proteomes" id="UP000319852"/>
    </source>
</evidence>
<dbReference type="GO" id="GO:0006396">
    <property type="term" value="P:RNA processing"/>
    <property type="evidence" value="ECO:0007669"/>
    <property type="project" value="InterPro"/>
</dbReference>
<keyword evidence="4 10" id="KW-0547">Nucleotide-binding</keyword>
<dbReference type="AlphaFoldDB" id="A0A517MWG1"/>
<evidence type="ECO:0000256" key="7">
    <source>
        <dbReference type="ARBA" id="ARBA00023211"/>
    </source>
</evidence>
<protein>
    <recommendedName>
        <fullName evidence="1">3'-phosphate/5'-hydroxy nucleic acid ligase</fullName>
        <ecNumber evidence="1">6.5.1.8</ecNumber>
    </recommendedName>
</protein>
<dbReference type="GO" id="GO:0030145">
    <property type="term" value="F:manganese ion binding"/>
    <property type="evidence" value="ECO:0007669"/>
    <property type="project" value="TreeGrafter"/>
</dbReference>
<evidence type="ECO:0000256" key="10">
    <source>
        <dbReference type="PIRSR" id="PIRSR601233-2"/>
    </source>
</evidence>
<feature type="binding site" evidence="11">
    <location>
        <position position="69"/>
    </location>
    <ligand>
        <name>Mn(2+)</name>
        <dbReference type="ChEBI" id="CHEBI:29035"/>
        <label>1</label>
    </ligand>
</feature>
<keyword evidence="5" id="KW-0692">RNA repair</keyword>
<keyword evidence="2 12" id="KW-0436">Ligase</keyword>
<dbReference type="InterPro" id="IPR052915">
    <property type="entry name" value="RtcB-like"/>
</dbReference>
<dbReference type="OrthoDB" id="9802323at2"/>
<organism evidence="12 13">
    <name type="scientific">Adhaeretor mobilis</name>
    <dbReference type="NCBI Taxonomy" id="1930276"/>
    <lineage>
        <taxon>Bacteria</taxon>
        <taxon>Pseudomonadati</taxon>
        <taxon>Planctomycetota</taxon>
        <taxon>Planctomycetia</taxon>
        <taxon>Pirellulales</taxon>
        <taxon>Lacipirellulaceae</taxon>
        <taxon>Adhaeretor</taxon>
    </lineage>
</organism>
<dbReference type="PANTHER" id="PTHR43749">
    <property type="entry name" value="RNA-SPLICING LIGASE RTCB"/>
    <property type="match status" value="1"/>
</dbReference>
<dbReference type="KEGG" id="amob:HG15A2_25060"/>
<dbReference type="Gene3D" id="3.90.1860.10">
    <property type="entry name" value="tRNA-splicing ligase RtcB"/>
    <property type="match status" value="1"/>
</dbReference>
<name>A0A517MWG1_9BACT</name>
<dbReference type="PANTHER" id="PTHR43749:SF2">
    <property type="entry name" value="RNA-SPLICING LIGASE RTCB"/>
    <property type="match status" value="1"/>
</dbReference>
<keyword evidence="3 11" id="KW-0479">Metal-binding</keyword>
<feature type="binding site" evidence="10">
    <location>
        <begin position="147"/>
        <end position="151"/>
    </location>
    <ligand>
        <name>GMP</name>
        <dbReference type="ChEBI" id="CHEBI:58115"/>
    </ligand>
</feature>
<accession>A0A517MWG1</accession>
<comment type="catalytic activity">
    <reaction evidence="8">
        <text>a 3'-end 3'-phospho-ribonucleotide-RNA + a 5'-end dephospho-ribonucleoside-RNA + GTP = a ribonucleotidyl-ribonucleotide-RNA + GMP + diphosphate</text>
        <dbReference type="Rhea" id="RHEA:68076"/>
        <dbReference type="Rhea" id="RHEA-COMP:10463"/>
        <dbReference type="Rhea" id="RHEA-COMP:13936"/>
        <dbReference type="Rhea" id="RHEA-COMP:17355"/>
        <dbReference type="ChEBI" id="CHEBI:33019"/>
        <dbReference type="ChEBI" id="CHEBI:37565"/>
        <dbReference type="ChEBI" id="CHEBI:58115"/>
        <dbReference type="ChEBI" id="CHEBI:83062"/>
        <dbReference type="ChEBI" id="CHEBI:138284"/>
        <dbReference type="ChEBI" id="CHEBI:173118"/>
        <dbReference type="EC" id="6.5.1.8"/>
    </reaction>
</comment>
<evidence type="ECO:0000256" key="9">
    <source>
        <dbReference type="PIRSR" id="PIRSR601233-1"/>
    </source>
</evidence>
<feature type="binding site" evidence="10">
    <location>
        <begin position="279"/>
        <end position="282"/>
    </location>
    <ligand>
        <name>GMP</name>
        <dbReference type="ChEBI" id="CHEBI:58115"/>
    </ligand>
</feature>
<keyword evidence="6 10" id="KW-0342">GTP-binding</keyword>
<dbReference type="GO" id="GO:0170057">
    <property type="term" value="F:RNA ligase (GTP) activity"/>
    <property type="evidence" value="ECO:0007669"/>
    <property type="project" value="UniProtKB-EC"/>
</dbReference>
<feature type="binding site" evidence="11">
    <location>
        <position position="148"/>
    </location>
    <ligand>
        <name>Mn(2+)</name>
        <dbReference type="ChEBI" id="CHEBI:29035"/>
        <label>1</label>
    </ligand>
</feature>
<evidence type="ECO:0000256" key="5">
    <source>
        <dbReference type="ARBA" id="ARBA00022800"/>
    </source>
</evidence>
<sequence length="377" mass="41646">MTQADLAPLTTWLMEPLSREVSRSVDRLRSSDDVQHVALMPDVHLSRDVCIGAVVATKDLVYPSAVGGDFGCGMAAVSFDVEATAIDNEHSAAKILAGLYECVPANKHQQLRELPVSLEILQLSDARLQRIADREGRVQLGTLGRGNHFLELQSDQGGQLWVMIHSGSRAIGQAVMERHMRSANTGESGLKWLDTAEGQGQAYLSDVQWARKYAAENRLAMMAAVTQLLDTLFGIKADWDSLIHCDHNHVQREVHDGEWRWIHRKGAQSAIANEPGIVPGSMGAASFHTLGRGCRDALTTCSHGAGRQLSRTEARQKIGGKEFARQVGGLWYDHRRTTKLRDEAPAAYKDIRQVMKAQRDLTRVIRELSPLLTYKGV</sequence>
<feature type="binding site" evidence="10">
    <location>
        <position position="286"/>
    </location>
    <ligand>
        <name>GMP</name>
        <dbReference type="ChEBI" id="CHEBI:58115"/>
    </ligand>
</feature>
<dbReference type="Proteomes" id="UP000319852">
    <property type="component" value="Chromosome"/>
</dbReference>
<evidence type="ECO:0000256" key="11">
    <source>
        <dbReference type="PIRSR" id="PIRSR601233-3"/>
    </source>
</evidence>
<feature type="active site" description="GMP-histidine intermediate" evidence="9">
    <location>
        <position position="303"/>
    </location>
</feature>
<evidence type="ECO:0000313" key="12">
    <source>
        <dbReference type="EMBL" id="QDS99214.1"/>
    </source>
</evidence>
<keyword evidence="7 11" id="KW-0464">Manganese</keyword>